<dbReference type="EMBL" id="CAMPGE010005307">
    <property type="protein sequence ID" value="CAI2364160.1"/>
    <property type="molecule type" value="Genomic_DNA"/>
</dbReference>
<comment type="caution">
    <text evidence="1">The sequence shown here is derived from an EMBL/GenBank/DDBJ whole genome shotgun (WGS) entry which is preliminary data.</text>
</comment>
<protein>
    <submittedName>
        <fullName evidence="1">Uncharacterized protein</fullName>
    </submittedName>
</protein>
<proteinExistence type="predicted"/>
<evidence type="ECO:0000313" key="1">
    <source>
        <dbReference type="EMBL" id="CAI2364160.1"/>
    </source>
</evidence>
<sequence>MYFVEFEDTAVKVTHASINKDFSPSSLSSCSDVSLTEPLGTGSLAFSQALSS</sequence>
<name>A0AAD1UA46_EUPCR</name>
<organism evidence="1 2">
    <name type="scientific">Euplotes crassus</name>
    <dbReference type="NCBI Taxonomy" id="5936"/>
    <lineage>
        <taxon>Eukaryota</taxon>
        <taxon>Sar</taxon>
        <taxon>Alveolata</taxon>
        <taxon>Ciliophora</taxon>
        <taxon>Intramacronucleata</taxon>
        <taxon>Spirotrichea</taxon>
        <taxon>Hypotrichia</taxon>
        <taxon>Euplotida</taxon>
        <taxon>Euplotidae</taxon>
        <taxon>Moneuplotes</taxon>
    </lineage>
</organism>
<evidence type="ECO:0000313" key="2">
    <source>
        <dbReference type="Proteomes" id="UP001295684"/>
    </source>
</evidence>
<dbReference type="AlphaFoldDB" id="A0AAD1UA46"/>
<gene>
    <name evidence="1" type="ORF">ECRASSUSDP1_LOCUS5502</name>
</gene>
<dbReference type="Proteomes" id="UP001295684">
    <property type="component" value="Unassembled WGS sequence"/>
</dbReference>
<keyword evidence="2" id="KW-1185">Reference proteome</keyword>
<reference evidence="1" key="1">
    <citation type="submission" date="2023-07" db="EMBL/GenBank/DDBJ databases">
        <authorList>
            <consortium name="AG Swart"/>
            <person name="Singh M."/>
            <person name="Singh A."/>
            <person name="Seah K."/>
            <person name="Emmerich C."/>
        </authorList>
    </citation>
    <scope>NUCLEOTIDE SEQUENCE</scope>
    <source>
        <strain evidence="1">DP1</strain>
    </source>
</reference>
<accession>A0AAD1UA46</accession>